<keyword evidence="1" id="KW-1133">Transmembrane helix</keyword>
<feature type="transmembrane region" description="Helical" evidence="1">
    <location>
        <begin position="108"/>
        <end position="128"/>
    </location>
</feature>
<dbReference type="Proteomes" id="UP000192356">
    <property type="component" value="Unassembled WGS sequence"/>
</dbReference>
<name>A0A1X0Q8A7_9MICR</name>
<keyword evidence="1" id="KW-0472">Membrane</keyword>
<keyword evidence="1" id="KW-0812">Transmembrane</keyword>
<organism evidence="2 3">
    <name type="scientific">Hepatospora eriocheir</name>
    <dbReference type="NCBI Taxonomy" id="1081669"/>
    <lineage>
        <taxon>Eukaryota</taxon>
        <taxon>Fungi</taxon>
        <taxon>Fungi incertae sedis</taxon>
        <taxon>Microsporidia</taxon>
        <taxon>Hepatosporidae</taxon>
        <taxon>Hepatospora</taxon>
    </lineage>
</organism>
<proteinExistence type="predicted"/>
<feature type="transmembrane region" description="Helical" evidence="1">
    <location>
        <begin position="45"/>
        <end position="63"/>
    </location>
</feature>
<feature type="transmembrane region" description="Helical" evidence="1">
    <location>
        <begin position="134"/>
        <end position="153"/>
    </location>
</feature>
<protein>
    <submittedName>
        <fullName evidence="2">Uncharacterized protein</fullName>
    </submittedName>
</protein>
<feature type="transmembrane region" description="Helical" evidence="1">
    <location>
        <begin position="69"/>
        <end position="87"/>
    </location>
</feature>
<evidence type="ECO:0000256" key="1">
    <source>
        <dbReference type="SAM" id="Phobius"/>
    </source>
</evidence>
<sequence length="183" mass="21247">MILTLQTLQVENLNFHYYLIVLGYAISLFNLLIYNTYVGALYLKAYNLALCCGFYFLYYVFIIDISEKLNNISFILGNIFISLNLFIPLIDSTYSNLVRSKQSMQYTSFLHLSILSNLLISIQSLFTGLIVDNYIYRISLIMNICLLVFPMIFGRFNSNQIPTNIFIPISALICLYYYFISIN</sequence>
<feature type="transmembrane region" description="Helical" evidence="1">
    <location>
        <begin position="15"/>
        <end position="33"/>
    </location>
</feature>
<evidence type="ECO:0000313" key="2">
    <source>
        <dbReference type="EMBL" id="ORD96019.1"/>
    </source>
</evidence>
<feature type="transmembrane region" description="Helical" evidence="1">
    <location>
        <begin position="165"/>
        <end position="182"/>
    </location>
</feature>
<evidence type="ECO:0000313" key="3">
    <source>
        <dbReference type="Proteomes" id="UP000192356"/>
    </source>
</evidence>
<accession>A0A1X0Q8A7</accession>
<comment type="caution">
    <text evidence="2">The sequence shown here is derived from an EMBL/GenBank/DDBJ whole genome shotgun (WGS) entry which is preliminary data.</text>
</comment>
<keyword evidence="3" id="KW-1185">Reference proteome</keyword>
<dbReference type="VEuPathDB" id="MicrosporidiaDB:A0H76_1784"/>
<dbReference type="AlphaFoldDB" id="A0A1X0Q8A7"/>
<dbReference type="VEuPathDB" id="MicrosporidiaDB:HERIO_2008"/>
<gene>
    <name evidence="2" type="ORF">HERIO_2008</name>
</gene>
<reference evidence="2 3" key="1">
    <citation type="journal article" date="2017" name="Environ. Microbiol.">
        <title>Decay of the glycolytic pathway and adaptation to intranuclear parasitism within Enterocytozoonidae microsporidia.</title>
        <authorList>
            <person name="Wiredu Boakye D."/>
            <person name="Jaroenlak P."/>
            <person name="Prachumwat A."/>
            <person name="Williams T.A."/>
            <person name="Bateman K.S."/>
            <person name="Itsathitphaisarn O."/>
            <person name="Sritunyalucksana K."/>
            <person name="Paszkiewicz K.H."/>
            <person name="Moore K.A."/>
            <person name="Stentiford G.D."/>
            <person name="Williams B.A."/>
        </authorList>
    </citation>
    <scope>NUCLEOTIDE SEQUENCE [LARGE SCALE GENOMIC DNA]</scope>
    <source>
        <strain evidence="2 3">GB1</strain>
    </source>
</reference>
<dbReference type="EMBL" id="LVKB01000140">
    <property type="protein sequence ID" value="ORD96019.1"/>
    <property type="molecule type" value="Genomic_DNA"/>
</dbReference>